<dbReference type="SUPFAM" id="SSF74653">
    <property type="entry name" value="TolA/TonB C-terminal domain"/>
    <property type="match status" value="1"/>
</dbReference>
<feature type="chain" id="PRO_5003682793" description="Protein TonB" evidence="12">
    <location>
        <begin position="24"/>
        <end position="324"/>
    </location>
</feature>
<dbReference type="InterPro" id="IPR051045">
    <property type="entry name" value="TonB-dependent_transducer"/>
</dbReference>
<reference evidence="14 15" key="1">
    <citation type="submission" date="2012-06" db="EMBL/GenBank/DDBJ databases">
        <title>Complete sequence of Thiocystis violascens DSM 198.</title>
        <authorList>
            <consortium name="US DOE Joint Genome Institute"/>
            <person name="Lucas S."/>
            <person name="Han J."/>
            <person name="Lapidus A."/>
            <person name="Cheng J.-F."/>
            <person name="Goodwin L."/>
            <person name="Pitluck S."/>
            <person name="Peters L."/>
            <person name="Ovchinnikova G."/>
            <person name="Teshima H."/>
            <person name="Detter J.C."/>
            <person name="Han C."/>
            <person name="Tapia R."/>
            <person name="Land M."/>
            <person name="Hauser L."/>
            <person name="Kyrpides N."/>
            <person name="Ivanova N."/>
            <person name="Pagani I."/>
            <person name="Vogl K."/>
            <person name="Liu Z."/>
            <person name="Frigaard N.-U."/>
            <person name="Bryant D."/>
            <person name="Woyke T."/>
        </authorList>
    </citation>
    <scope>NUCLEOTIDE SEQUENCE [LARGE SCALE GENOMIC DNA]</scope>
    <source>
        <strain evidence="15">ATCC 17096 / DSM 198 / 6111</strain>
    </source>
</reference>
<dbReference type="Proteomes" id="UP000006062">
    <property type="component" value="Chromosome"/>
</dbReference>
<keyword evidence="9" id="KW-0472">Membrane</keyword>
<dbReference type="Gene3D" id="3.30.1150.10">
    <property type="match status" value="1"/>
</dbReference>
<feature type="region of interest" description="Disordered" evidence="11">
    <location>
        <begin position="77"/>
        <end position="232"/>
    </location>
</feature>
<dbReference type="InterPro" id="IPR037682">
    <property type="entry name" value="TonB_C"/>
</dbReference>
<comment type="subcellular location">
    <subcellularLocation>
        <location evidence="1 10">Cell inner membrane</location>
        <topology evidence="1 10">Single-pass membrane protein</topology>
        <orientation evidence="1 10">Periplasmic side</orientation>
    </subcellularLocation>
</comment>
<keyword evidence="3 10" id="KW-0813">Transport</keyword>
<dbReference type="GO" id="GO:0030288">
    <property type="term" value="C:outer membrane-bounded periplasmic space"/>
    <property type="evidence" value="ECO:0007669"/>
    <property type="project" value="InterPro"/>
</dbReference>
<evidence type="ECO:0000256" key="1">
    <source>
        <dbReference type="ARBA" id="ARBA00004383"/>
    </source>
</evidence>
<keyword evidence="12" id="KW-0732">Signal</keyword>
<evidence type="ECO:0000256" key="5">
    <source>
        <dbReference type="ARBA" id="ARBA00022519"/>
    </source>
</evidence>
<evidence type="ECO:0000256" key="11">
    <source>
        <dbReference type="SAM" id="MobiDB-lite"/>
    </source>
</evidence>
<keyword evidence="6" id="KW-0812">Transmembrane</keyword>
<dbReference type="PRINTS" id="PR01374">
    <property type="entry name" value="TONBPROTEIN"/>
</dbReference>
<dbReference type="OrthoDB" id="9115347at2"/>
<evidence type="ECO:0000256" key="7">
    <source>
        <dbReference type="ARBA" id="ARBA00022927"/>
    </source>
</evidence>
<dbReference type="GO" id="GO:0055085">
    <property type="term" value="P:transmembrane transport"/>
    <property type="evidence" value="ECO:0007669"/>
    <property type="project" value="InterPro"/>
</dbReference>
<dbReference type="PANTHER" id="PTHR33446:SF2">
    <property type="entry name" value="PROTEIN TONB"/>
    <property type="match status" value="1"/>
</dbReference>
<evidence type="ECO:0000256" key="4">
    <source>
        <dbReference type="ARBA" id="ARBA00022475"/>
    </source>
</evidence>
<evidence type="ECO:0000256" key="9">
    <source>
        <dbReference type="ARBA" id="ARBA00023136"/>
    </source>
</evidence>
<evidence type="ECO:0000259" key="13">
    <source>
        <dbReference type="PROSITE" id="PS52015"/>
    </source>
</evidence>
<dbReference type="PANTHER" id="PTHR33446">
    <property type="entry name" value="PROTEIN TONB-RELATED"/>
    <property type="match status" value="1"/>
</dbReference>
<dbReference type="KEGG" id="tvi:Thivi_1161"/>
<feature type="signal peptide" evidence="12">
    <location>
        <begin position="1"/>
        <end position="23"/>
    </location>
</feature>
<keyword evidence="8" id="KW-1133">Transmembrane helix</keyword>
<dbReference type="RefSeq" id="WP_014777675.1">
    <property type="nucleotide sequence ID" value="NC_018012.1"/>
</dbReference>
<evidence type="ECO:0000256" key="10">
    <source>
        <dbReference type="RuleBase" id="RU362123"/>
    </source>
</evidence>
<dbReference type="HOGENOM" id="CLU_929509_0_0_6"/>
<evidence type="ECO:0000256" key="2">
    <source>
        <dbReference type="ARBA" id="ARBA00006555"/>
    </source>
</evidence>
<dbReference type="eggNOG" id="COG0810">
    <property type="taxonomic scope" value="Bacteria"/>
</dbReference>
<feature type="compositionally biased region" description="Low complexity" evidence="11">
    <location>
        <begin position="174"/>
        <end position="196"/>
    </location>
</feature>
<feature type="compositionally biased region" description="Low complexity" evidence="11">
    <location>
        <begin position="151"/>
        <end position="164"/>
    </location>
</feature>
<accession>I3Y873</accession>
<sequence>MKDVRGCLRCVWLGLLFSAFMHAAIAAALLRVDAPASTASAERVVSLDLALFGAGEASESTGPMAMPVPETALAAPTPAPLQEQPREPEPEPEPAINQDDRPLSVVGPEVRSAPEPAIPPLPVQPPAPDGRIAAKTARLEPKTKAPSPPQTSVKPKPKPASVAKSKPKTKSKPTVKPSATAQKTAPTTAAAPSGTSRNPRPDAGAASGTRKATQPSGSGGESASAVRDRSEQEYLSALQQAIKRHQNYPMEARRRQQTGIATVAFVIRPDGRIDQIRLAKGSGQSALDRAALDALRRLGRFKPIPTSLGRSSWPLRVPIRFDLK</sequence>
<keyword evidence="7 10" id="KW-0653">Protein transport</keyword>
<proteinExistence type="inferred from homology"/>
<evidence type="ECO:0000256" key="12">
    <source>
        <dbReference type="SAM" id="SignalP"/>
    </source>
</evidence>
<evidence type="ECO:0000313" key="14">
    <source>
        <dbReference type="EMBL" id="AFL73191.1"/>
    </source>
</evidence>
<gene>
    <name evidence="14" type="ordered locus">Thivi_1161</name>
</gene>
<dbReference type="InterPro" id="IPR003538">
    <property type="entry name" value="TonB"/>
</dbReference>
<comment type="similarity">
    <text evidence="2 10">Belongs to the TonB family.</text>
</comment>
<evidence type="ECO:0000256" key="3">
    <source>
        <dbReference type="ARBA" id="ARBA00022448"/>
    </source>
</evidence>
<dbReference type="STRING" id="765911.Thivi_1161"/>
<dbReference type="EMBL" id="CP003154">
    <property type="protein sequence ID" value="AFL73191.1"/>
    <property type="molecule type" value="Genomic_DNA"/>
</dbReference>
<dbReference type="NCBIfam" id="TIGR01352">
    <property type="entry name" value="tonB_Cterm"/>
    <property type="match status" value="1"/>
</dbReference>
<dbReference type="GO" id="GO:0015891">
    <property type="term" value="P:siderophore transport"/>
    <property type="evidence" value="ECO:0007669"/>
    <property type="project" value="InterPro"/>
</dbReference>
<feature type="compositionally biased region" description="Pro residues" evidence="11">
    <location>
        <begin position="116"/>
        <end position="128"/>
    </location>
</feature>
<dbReference type="GO" id="GO:0031992">
    <property type="term" value="F:energy transducer activity"/>
    <property type="evidence" value="ECO:0007669"/>
    <property type="project" value="InterPro"/>
</dbReference>
<evidence type="ECO:0000313" key="15">
    <source>
        <dbReference type="Proteomes" id="UP000006062"/>
    </source>
</evidence>
<feature type="domain" description="TonB C-terminal" evidence="13">
    <location>
        <begin position="233"/>
        <end position="324"/>
    </location>
</feature>
<evidence type="ECO:0000256" key="6">
    <source>
        <dbReference type="ARBA" id="ARBA00022692"/>
    </source>
</evidence>
<dbReference type="InterPro" id="IPR006260">
    <property type="entry name" value="TonB/TolA_C"/>
</dbReference>
<dbReference type="GO" id="GO:0098797">
    <property type="term" value="C:plasma membrane protein complex"/>
    <property type="evidence" value="ECO:0007669"/>
    <property type="project" value="TreeGrafter"/>
</dbReference>
<keyword evidence="15" id="KW-1185">Reference proteome</keyword>
<dbReference type="AlphaFoldDB" id="I3Y873"/>
<name>I3Y873_THIV6</name>
<keyword evidence="4 10" id="KW-1003">Cell membrane</keyword>
<organism evidence="14 15">
    <name type="scientific">Thiocystis violascens (strain ATCC 17096 / DSM 198 / 6111)</name>
    <name type="common">Chromatium violascens</name>
    <dbReference type="NCBI Taxonomy" id="765911"/>
    <lineage>
        <taxon>Bacteria</taxon>
        <taxon>Pseudomonadati</taxon>
        <taxon>Pseudomonadota</taxon>
        <taxon>Gammaproteobacteria</taxon>
        <taxon>Chromatiales</taxon>
        <taxon>Chromatiaceae</taxon>
        <taxon>Thiocystis</taxon>
    </lineage>
</organism>
<protein>
    <recommendedName>
        <fullName evidence="10">Protein TonB</fullName>
    </recommendedName>
</protein>
<keyword evidence="5 10" id="KW-0997">Cell inner membrane</keyword>
<dbReference type="GO" id="GO:0015031">
    <property type="term" value="P:protein transport"/>
    <property type="evidence" value="ECO:0007669"/>
    <property type="project" value="UniProtKB-UniRule"/>
</dbReference>
<keyword evidence="10" id="KW-0735">Signal-anchor</keyword>
<dbReference type="PROSITE" id="PS52015">
    <property type="entry name" value="TONB_CTD"/>
    <property type="match status" value="1"/>
</dbReference>
<evidence type="ECO:0000256" key="8">
    <source>
        <dbReference type="ARBA" id="ARBA00022989"/>
    </source>
</evidence>
<comment type="function">
    <text evidence="10">Interacts with outer membrane receptor proteins that carry out high-affinity binding and energy dependent uptake into the periplasmic space of specific substrates. It could act to transduce energy from the cytoplasmic membrane to specific energy-requiring processes in the outer membrane, resulting in the release into the periplasm of ligands bound by these outer membrane proteins.</text>
</comment>
<dbReference type="Pfam" id="PF03544">
    <property type="entry name" value="TonB_C"/>
    <property type="match status" value="1"/>
</dbReference>